<accession>U4LMM2</accession>
<evidence type="ECO:0000313" key="1">
    <source>
        <dbReference type="EMBL" id="CCX33374.1"/>
    </source>
</evidence>
<protein>
    <submittedName>
        <fullName evidence="1">Uncharacterized protein</fullName>
    </submittedName>
</protein>
<name>U4LMM2_PYROM</name>
<dbReference type="EMBL" id="HF936048">
    <property type="protein sequence ID" value="CCX33374.1"/>
    <property type="molecule type" value="Genomic_DNA"/>
</dbReference>
<gene>
    <name evidence="1" type="ORF">PCON_01055</name>
</gene>
<sequence>MQIRSDLACQGPTKPNWANTSYHKCVTNAIPQNTRLFSGILSLWVQRKYILESLTYQQMVDQPTLTMISATINPTLD</sequence>
<proteinExistence type="predicted"/>
<dbReference type="Proteomes" id="UP000018144">
    <property type="component" value="Unassembled WGS sequence"/>
</dbReference>
<dbReference type="AlphaFoldDB" id="U4LMM2"/>
<reference evidence="1 2" key="1">
    <citation type="journal article" date="2013" name="PLoS Genet.">
        <title>The genome and development-dependent transcriptomes of Pyronema confluens: a window into fungal evolution.</title>
        <authorList>
            <person name="Traeger S."/>
            <person name="Altegoer F."/>
            <person name="Freitag M."/>
            <person name="Gabaldon T."/>
            <person name="Kempken F."/>
            <person name="Kumar A."/>
            <person name="Marcet-Houben M."/>
            <person name="Poggeler S."/>
            <person name="Stajich J.E."/>
            <person name="Nowrousian M."/>
        </authorList>
    </citation>
    <scope>NUCLEOTIDE SEQUENCE [LARGE SCALE GENOMIC DNA]</scope>
    <source>
        <strain evidence="2">CBS 100304</strain>
        <tissue evidence="1">Vegetative mycelium</tissue>
    </source>
</reference>
<evidence type="ECO:0000313" key="2">
    <source>
        <dbReference type="Proteomes" id="UP000018144"/>
    </source>
</evidence>
<keyword evidence="2" id="KW-1185">Reference proteome</keyword>
<organism evidence="1 2">
    <name type="scientific">Pyronema omphalodes (strain CBS 100304)</name>
    <name type="common">Pyronema confluens</name>
    <dbReference type="NCBI Taxonomy" id="1076935"/>
    <lineage>
        <taxon>Eukaryota</taxon>
        <taxon>Fungi</taxon>
        <taxon>Dikarya</taxon>
        <taxon>Ascomycota</taxon>
        <taxon>Pezizomycotina</taxon>
        <taxon>Pezizomycetes</taxon>
        <taxon>Pezizales</taxon>
        <taxon>Pyronemataceae</taxon>
        <taxon>Pyronema</taxon>
    </lineage>
</organism>